<feature type="transmembrane region" description="Helical" evidence="1">
    <location>
        <begin position="7"/>
        <end position="28"/>
    </location>
</feature>
<evidence type="ECO:0000256" key="1">
    <source>
        <dbReference type="SAM" id="Phobius"/>
    </source>
</evidence>
<dbReference type="RefSeq" id="WP_191772346.1">
    <property type="nucleotide sequence ID" value="NZ_JACYFU010000001.1"/>
</dbReference>
<keyword evidence="3" id="KW-0540">Nuclease</keyword>
<dbReference type="InterPro" id="IPR036691">
    <property type="entry name" value="Endo/exonu/phosph_ase_sf"/>
</dbReference>
<keyword evidence="1" id="KW-0812">Transmembrane</keyword>
<sequence length="315" mass="34090">MTSWAELRGMLLALAAILTLILVLIAWTPGVPGEMLLQSLRMHIIVVSLGVGAALLVAGARWRGLLFLAVVALAAAQTIFLVNELHARRTSAAAVPVAELNVLSFNTLTGNPRGAEVVRQIAAMQPDVAIIMETPGIEQHLSEMETALPYHLGCDASATCDLSVWSRYPILESRMLLLPPFNRERLAVIKIDVGGTPMTIVGSHWSKPYFDEASWFEAEYLKNTLNELEGPILLSGDFNAAPWSDTLTYLTRQSRLVPPPSHPATWPVVAGSLGVPIDNMFTRGAAQIEEIEAGGDSFGSNHRYLLARVALYGAS</sequence>
<reference evidence="3" key="1">
    <citation type="submission" date="2020-09" db="EMBL/GenBank/DDBJ databases">
        <title>Genome seq and assembly of Devosia sp.</title>
        <authorList>
            <person name="Chhetri G."/>
        </authorList>
    </citation>
    <scope>NUCLEOTIDE SEQUENCE</scope>
    <source>
        <strain evidence="3">PTR5</strain>
    </source>
</reference>
<feature type="domain" description="Endonuclease/exonuclease/phosphatase" evidence="2">
    <location>
        <begin position="103"/>
        <end position="293"/>
    </location>
</feature>
<dbReference type="GO" id="GO:0004519">
    <property type="term" value="F:endonuclease activity"/>
    <property type="evidence" value="ECO:0007669"/>
    <property type="project" value="UniProtKB-KW"/>
</dbReference>
<name>A0A927FQ79_9HYPH</name>
<keyword evidence="1" id="KW-0472">Membrane</keyword>
<dbReference type="Gene3D" id="3.60.10.10">
    <property type="entry name" value="Endonuclease/exonuclease/phosphatase"/>
    <property type="match status" value="1"/>
</dbReference>
<gene>
    <name evidence="3" type="ORF">IC608_01955</name>
</gene>
<keyword evidence="3" id="KW-0378">Hydrolase</keyword>
<protein>
    <submittedName>
        <fullName evidence="3">Endonuclease/exonuclease/phosphatase family protein</fullName>
    </submittedName>
</protein>
<dbReference type="Proteomes" id="UP000654108">
    <property type="component" value="Unassembled WGS sequence"/>
</dbReference>
<dbReference type="InterPro" id="IPR005135">
    <property type="entry name" value="Endo/exonuclease/phosphatase"/>
</dbReference>
<dbReference type="Pfam" id="PF03372">
    <property type="entry name" value="Exo_endo_phos"/>
    <property type="match status" value="1"/>
</dbReference>
<dbReference type="AlphaFoldDB" id="A0A927FQ79"/>
<feature type="transmembrane region" description="Helical" evidence="1">
    <location>
        <begin position="40"/>
        <end position="58"/>
    </location>
</feature>
<dbReference type="EMBL" id="JACYFU010000001">
    <property type="protein sequence ID" value="MBD8064240.1"/>
    <property type="molecule type" value="Genomic_DNA"/>
</dbReference>
<keyword evidence="1" id="KW-1133">Transmembrane helix</keyword>
<dbReference type="SUPFAM" id="SSF56219">
    <property type="entry name" value="DNase I-like"/>
    <property type="match status" value="1"/>
</dbReference>
<keyword evidence="3" id="KW-0255">Endonuclease</keyword>
<proteinExistence type="predicted"/>
<comment type="caution">
    <text evidence="3">The sequence shown here is derived from an EMBL/GenBank/DDBJ whole genome shotgun (WGS) entry which is preliminary data.</text>
</comment>
<accession>A0A927FQ79</accession>
<feature type="transmembrane region" description="Helical" evidence="1">
    <location>
        <begin position="65"/>
        <end position="82"/>
    </location>
</feature>
<organism evidence="3 4">
    <name type="scientific">Devosia oryzisoli</name>
    <dbReference type="NCBI Taxonomy" id="2774138"/>
    <lineage>
        <taxon>Bacteria</taxon>
        <taxon>Pseudomonadati</taxon>
        <taxon>Pseudomonadota</taxon>
        <taxon>Alphaproteobacteria</taxon>
        <taxon>Hyphomicrobiales</taxon>
        <taxon>Devosiaceae</taxon>
        <taxon>Devosia</taxon>
    </lineage>
</organism>
<evidence type="ECO:0000313" key="4">
    <source>
        <dbReference type="Proteomes" id="UP000654108"/>
    </source>
</evidence>
<evidence type="ECO:0000313" key="3">
    <source>
        <dbReference type="EMBL" id="MBD8064240.1"/>
    </source>
</evidence>
<keyword evidence="4" id="KW-1185">Reference proteome</keyword>
<evidence type="ECO:0000259" key="2">
    <source>
        <dbReference type="Pfam" id="PF03372"/>
    </source>
</evidence>